<evidence type="ECO:0000313" key="1">
    <source>
        <dbReference type="EMBL" id="QBK84914.1"/>
    </source>
</evidence>
<accession>A0A481YR23</accession>
<reference evidence="1" key="1">
    <citation type="journal article" date="2019" name="MBio">
        <title>Virus Genomes from Deep Sea Sediments Expand the Ocean Megavirome and Support Independent Origins of Viral Gigantism.</title>
        <authorList>
            <person name="Backstrom D."/>
            <person name="Yutin N."/>
            <person name="Jorgensen S.L."/>
            <person name="Dharamshi J."/>
            <person name="Homa F."/>
            <person name="Zaremba-Niedwiedzka K."/>
            <person name="Spang A."/>
            <person name="Wolf Y.I."/>
            <person name="Koonin E.V."/>
            <person name="Ettema T.J."/>
        </authorList>
    </citation>
    <scope>NUCLEOTIDE SEQUENCE</scope>
</reference>
<proteinExistence type="predicted"/>
<name>A0A481YR23_9VIRU</name>
<protein>
    <submittedName>
        <fullName evidence="1">Uncharacterized protein</fullName>
    </submittedName>
</protein>
<sequence length="267" mass="32727">MSLLKIDYFKNYLKIGRVINIEDNNRCERICYKNIEILFEYCKYKYYNPNLIYIYDLEKSVSIKGKYHYNVIEEDIFFKSEEEKNERMELINDSSTRIEDINKFNIKEFNKIYRKLEVHEKINIILQYWLFLIHLRVEKDIKYGIFEHNIVNINELRIIELEEEIFIPYKIQNIIYKIKTKYLLKIYPSCYFDKVKQSNLDTIVQETGAYIIESHIFDDIMNLIGNYIFPEGVTYTNFESYIYSYSKTLKEYLDFSQYDNVYVFKKY</sequence>
<gene>
    <name evidence="1" type="ORF">LCDPAC02_01130</name>
</gene>
<organism evidence="1">
    <name type="scientific">Pithovirus LCDPAC02</name>
    <dbReference type="NCBI Taxonomy" id="2506601"/>
    <lineage>
        <taxon>Viruses</taxon>
        <taxon>Pithoviruses</taxon>
    </lineage>
</organism>
<dbReference type="EMBL" id="MK500300">
    <property type="protein sequence ID" value="QBK84914.1"/>
    <property type="molecule type" value="Genomic_DNA"/>
</dbReference>